<evidence type="ECO:0000256" key="1">
    <source>
        <dbReference type="ARBA" id="ARBA00006484"/>
    </source>
</evidence>
<dbReference type="Pfam" id="PF13561">
    <property type="entry name" value="adh_short_C2"/>
    <property type="match status" value="1"/>
</dbReference>
<dbReference type="SMART" id="SM00822">
    <property type="entry name" value="PKS_KR"/>
    <property type="match status" value="1"/>
</dbReference>
<organism evidence="4 5">
    <name type="scientific">Halogranum salarium B-1</name>
    <dbReference type="NCBI Taxonomy" id="1210908"/>
    <lineage>
        <taxon>Archaea</taxon>
        <taxon>Methanobacteriati</taxon>
        <taxon>Methanobacteriota</taxon>
        <taxon>Stenosarchaea group</taxon>
        <taxon>Halobacteria</taxon>
        <taxon>Halobacteriales</taxon>
        <taxon>Haloferacaceae</taxon>
    </lineage>
</organism>
<dbReference type="GO" id="GO:0006633">
    <property type="term" value="P:fatty acid biosynthetic process"/>
    <property type="evidence" value="ECO:0007669"/>
    <property type="project" value="TreeGrafter"/>
</dbReference>
<comment type="similarity">
    <text evidence="1">Belongs to the short-chain dehydrogenases/reductases (SDR) family.</text>
</comment>
<dbReference type="GO" id="GO:0048038">
    <property type="term" value="F:quinone binding"/>
    <property type="evidence" value="ECO:0007669"/>
    <property type="project" value="TreeGrafter"/>
</dbReference>
<dbReference type="InterPro" id="IPR057326">
    <property type="entry name" value="KR_dom"/>
</dbReference>
<proteinExistence type="inferred from homology"/>
<dbReference type="PATRIC" id="fig|1210908.3.peg.3310"/>
<dbReference type="FunFam" id="3.40.50.720:FF:000084">
    <property type="entry name" value="Short-chain dehydrogenase reductase"/>
    <property type="match status" value="1"/>
</dbReference>
<protein>
    <submittedName>
        <fullName evidence="4">Short-chain dehydrogenase/reductase SDR</fullName>
    </submittedName>
</protein>
<evidence type="ECO:0000313" key="4">
    <source>
        <dbReference type="EMBL" id="EJN58057.1"/>
    </source>
</evidence>
<gene>
    <name evidence="4" type="ORF">HSB1_34740</name>
</gene>
<name>J3EUI3_9EURY</name>
<evidence type="ECO:0000259" key="3">
    <source>
        <dbReference type="SMART" id="SM00822"/>
    </source>
</evidence>
<evidence type="ECO:0000256" key="2">
    <source>
        <dbReference type="ARBA" id="ARBA00023002"/>
    </source>
</evidence>
<accession>J3EUI3</accession>
<dbReference type="PANTHER" id="PTHR42760:SF133">
    <property type="entry name" value="3-OXOACYL-[ACYL-CARRIER-PROTEIN] REDUCTASE"/>
    <property type="match status" value="1"/>
</dbReference>
<dbReference type="eggNOG" id="arCOG01259">
    <property type="taxonomic scope" value="Archaea"/>
</dbReference>
<dbReference type="PRINTS" id="PR00080">
    <property type="entry name" value="SDRFAMILY"/>
</dbReference>
<dbReference type="InterPro" id="IPR020904">
    <property type="entry name" value="Sc_DH/Rdtase_CS"/>
</dbReference>
<sequence length="277" mass="28814">MNLTHTFKTPVVVTPTMDSDTSLASDTSEAFRQQTVIVTGTASGIGRACARLVVAGGGTVAGGDIRDQQATVEACNEYSGTFVPVDTDVTDEADVARLVERATETGEAGEVDVVVNVAGIISRGPVENLRDEDWQGALDVNLSGPLRVCRAAAPHLRTNGGAVVNVSSIFGQIGAAERASYTASKAGLEGLTRALAAEWGSDGVRVNAVAPGYIRTRMTEPFEDDEVALDRFRALSALDRVGRPEEVASVVGFLASDAASFVTGETLLVDGGRATVE</sequence>
<dbReference type="PANTHER" id="PTHR42760">
    <property type="entry name" value="SHORT-CHAIN DEHYDROGENASES/REDUCTASES FAMILY MEMBER"/>
    <property type="match status" value="1"/>
</dbReference>
<dbReference type="Proteomes" id="UP000007813">
    <property type="component" value="Unassembled WGS sequence"/>
</dbReference>
<feature type="domain" description="Ketoreductase" evidence="3">
    <location>
        <begin position="34"/>
        <end position="217"/>
    </location>
</feature>
<dbReference type="GO" id="GO:0016616">
    <property type="term" value="F:oxidoreductase activity, acting on the CH-OH group of donors, NAD or NADP as acceptor"/>
    <property type="evidence" value="ECO:0007669"/>
    <property type="project" value="TreeGrafter"/>
</dbReference>
<dbReference type="AlphaFoldDB" id="J3EUI3"/>
<keyword evidence="2" id="KW-0560">Oxidoreductase</keyword>
<evidence type="ECO:0000313" key="5">
    <source>
        <dbReference type="Proteomes" id="UP000007813"/>
    </source>
</evidence>
<dbReference type="CDD" id="cd05233">
    <property type="entry name" value="SDR_c"/>
    <property type="match status" value="1"/>
</dbReference>
<dbReference type="InterPro" id="IPR036291">
    <property type="entry name" value="NAD(P)-bd_dom_sf"/>
</dbReference>
<dbReference type="EMBL" id="ALJD01000009">
    <property type="protein sequence ID" value="EJN58057.1"/>
    <property type="molecule type" value="Genomic_DNA"/>
</dbReference>
<dbReference type="Gene3D" id="3.40.50.720">
    <property type="entry name" value="NAD(P)-binding Rossmann-like Domain"/>
    <property type="match status" value="1"/>
</dbReference>
<dbReference type="PROSITE" id="PS00061">
    <property type="entry name" value="ADH_SHORT"/>
    <property type="match status" value="1"/>
</dbReference>
<reference evidence="4 5" key="1">
    <citation type="journal article" date="2012" name="J. Bacteriol.">
        <title>Draft Genome Sequence of the Extremely Halophilic Archaeon Halogranum salarium B-1T.</title>
        <authorList>
            <person name="Kim K.K."/>
            <person name="Lee K.C."/>
            <person name="Lee J.S."/>
        </authorList>
    </citation>
    <scope>NUCLEOTIDE SEQUENCE [LARGE SCALE GENOMIC DNA]</scope>
    <source>
        <strain evidence="4 5">B-1</strain>
    </source>
</reference>
<comment type="caution">
    <text evidence="4">The sequence shown here is derived from an EMBL/GenBank/DDBJ whole genome shotgun (WGS) entry which is preliminary data.</text>
</comment>
<dbReference type="SUPFAM" id="SSF51735">
    <property type="entry name" value="NAD(P)-binding Rossmann-fold domains"/>
    <property type="match status" value="1"/>
</dbReference>
<dbReference type="InterPro" id="IPR002347">
    <property type="entry name" value="SDR_fam"/>
</dbReference>
<dbReference type="PRINTS" id="PR00081">
    <property type="entry name" value="GDHRDH"/>
</dbReference>